<evidence type="ECO:0000256" key="1">
    <source>
        <dbReference type="SAM" id="MobiDB-lite"/>
    </source>
</evidence>
<evidence type="ECO:0000313" key="3">
    <source>
        <dbReference type="EMBL" id="NMR21660.1"/>
    </source>
</evidence>
<feature type="compositionally biased region" description="Polar residues" evidence="1">
    <location>
        <begin position="1"/>
        <end position="10"/>
    </location>
</feature>
<dbReference type="AlphaFoldDB" id="A0A7Y0QIV7"/>
<protein>
    <submittedName>
        <fullName evidence="3">Uncharacterized protein</fullName>
    </submittedName>
</protein>
<accession>A0A7Y0QIV7</accession>
<dbReference type="Proteomes" id="UP000562124">
    <property type="component" value="Unassembled WGS sequence"/>
</dbReference>
<keyword evidence="2" id="KW-1133">Transmembrane helix</keyword>
<dbReference type="EMBL" id="JABCJJ010000048">
    <property type="protein sequence ID" value="NMR21660.1"/>
    <property type="molecule type" value="Genomic_DNA"/>
</dbReference>
<sequence length="338" mass="36876">MMTHSSTQLGAPNALEPDADATEAVDAAAAHRTPSPGALEVAHLIKDRLGRRAAAPVRVSFVGAHDDDRDDDTDPPLARLLRGGRGGEVRLKLELSFLWFAAAAPHDVSLPARVWAVLLGLEDPEGRGTRRVRQAIDALESNYLIRVARHPGMPPRIWLLDEGAQGVPYTLPGSAFNAARNTPDAWRHRYIQLPDTLWTNGWIATLSGAAIAMLLVLYAERGTDKSGKELWFSPKRADQLYGLSEDTRSKGLRELRAAGLVSARRRSATRNALDTRRVRNTYKLVDAGFDELASVPVKPEPLPPTSAEDALLLDSIIKMMDDKKRAQAEKSLDGPSPA</sequence>
<feature type="region of interest" description="Disordered" evidence="1">
    <location>
        <begin position="1"/>
        <end position="33"/>
    </location>
</feature>
<comment type="caution">
    <text evidence="3">The sequence shown here is derived from an EMBL/GenBank/DDBJ whole genome shotgun (WGS) entry which is preliminary data.</text>
</comment>
<evidence type="ECO:0000313" key="4">
    <source>
        <dbReference type="Proteomes" id="UP000562124"/>
    </source>
</evidence>
<keyword evidence="2" id="KW-0472">Membrane</keyword>
<reference evidence="3 4" key="1">
    <citation type="submission" date="2020-04" db="EMBL/GenBank/DDBJ databases">
        <title>Sequencing and Assembly of C. fimi.</title>
        <authorList>
            <person name="Ramsey A.R."/>
        </authorList>
    </citation>
    <scope>NUCLEOTIDE SEQUENCE [LARGE SCALE GENOMIC DNA]</scope>
    <source>
        <strain evidence="3 4">SB</strain>
    </source>
</reference>
<feature type="transmembrane region" description="Helical" evidence="2">
    <location>
        <begin position="197"/>
        <end position="219"/>
    </location>
</feature>
<organism evidence="3 4">
    <name type="scientific">Cellulomonas fimi</name>
    <dbReference type="NCBI Taxonomy" id="1708"/>
    <lineage>
        <taxon>Bacteria</taxon>
        <taxon>Bacillati</taxon>
        <taxon>Actinomycetota</taxon>
        <taxon>Actinomycetes</taxon>
        <taxon>Micrococcales</taxon>
        <taxon>Cellulomonadaceae</taxon>
        <taxon>Cellulomonas</taxon>
    </lineage>
</organism>
<name>A0A7Y0QIV7_CELFI</name>
<keyword evidence="2" id="KW-0812">Transmembrane</keyword>
<proteinExistence type="predicted"/>
<evidence type="ECO:0000256" key="2">
    <source>
        <dbReference type="SAM" id="Phobius"/>
    </source>
</evidence>
<keyword evidence="4" id="KW-1185">Reference proteome</keyword>
<gene>
    <name evidence="3" type="ORF">HIR71_15780</name>
</gene>
<dbReference type="RefSeq" id="WP_169326024.1">
    <property type="nucleotide sequence ID" value="NZ_JABCJJ010000048.1"/>
</dbReference>